<dbReference type="Proteomes" id="UP000027265">
    <property type="component" value="Unassembled WGS sequence"/>
</dbReference>
<dbReference type="EMBL" id="KL197735">
    <property type="protein sequence ID" value="KDQ53210.1"/>
    <property type="molecule type" value="Genomic_DNA"/>
</dbReference>
<evidence type="ECO:0000256" key="8">
    <source>
        <dbReference type="SAM" id="SignalP"/>
    </source>
</evidence>
<dbReference type="AlphaFoldDB" id="A0A067PH91"/>
<dbReference type="PANTHER" id="PTHR33577">
    <property type="entry name" value="STERIGMATOCYSTIN BIOSYNTHESIS PEROXIDASE STCC-RELATED"/>
    <property type="match status" value="1"/>
</dbReference>
<keyword evidence="2" id="KW-0575">Peroxidase</keyword>
<evidence type="ECO:0000256" key="1">
    <source>
        <dbReference type="ARBA" id="ARBA00001970"/>
    </source>
</evidence>
<dbReference type="PROSITE" id="PS51405">
    <property type="entry name" value="HEME_HALOPEROXIDASE"/>
    <property type="match status" value="1"/>
</dbReference>
<proteinExistence type="inferred from homology"/>
<comment type="similarity">
    <text evidence="7">Belongs to the chloroperoxidase family.</text>
</comment>
<accession>A0A067PH91</accession>
<dbReference type="InterPro" id="IPR036851">
    <property type="entry name" value="Chloroperoxidase-like_sf"/>
</dbReference>
<comment type="cofactor">
    <cofactor evidence="1">
        <name>heme b</name>
        <dbReference type="ChEBI" id="CHEBI:60344"/>
    </cofactor>
</comment>
<name>A0A067PH91_9AGAM</name>
<dbReference type="GO" id="GO:0004601">
    <property type="term" value="F:peroxidase activity"/>
    <property type="evidence" value="ECO:0007669"/>
    <property type="project" value="UniProtKB-KW"/>
</dbReference>
<evidence type="ECO:0000313" key="10">
    <source>
        <dbReference type="EMBL" id="KDQ53210.1"/>
    </source>
</evidence>
<feature type="domain" description="Heme haloperoxidase family profile" evidence="9">
    <location>
        <begin position="48"/>
        <end position="275"/>
    </location>
</feature>
<evidence type="ECO:0000313" key="11">
    <source>
        <dbReference type="Proteomes" id="UP000027265"/>
    </source>
</evidence>
<dbReference type="OrthoDB" id="2542103at2759"/>
<keyword evidence="11" id="KW-1185">Reference proteome</keyword>
<dbReference type="PANTHER" id="PTHR33577:SF16">
    <property type="entry name" value="HEME HALOPEROXIDASE FAMILY PROFILE DOMAIN-CONTAINING PROTEIN"/>
    <property type="match status" value="1"/>
</dbReference>
<feature type="signal peptide" evidence="8">
    <location>
        <begin position="1"/>
        <end position="17"/>
    </location>
</feature>
<dbReference type="Pfam" id="PF01328">
    <property type="entry name" value="Peroxidase_2"/>
    <property type="match status" value="1"/>
</dbReference>
<protein>
    <recommendedName>
        <fullName evidence="9">Heme haloperoxidase family profile domain-containing protein</fullName>
    </recommendedName>
</protein>
<evidence type="ECO:0000256" key="7">
    <source>
        <dbReference type="ARBA" id="ARBA00025795"/>
    </source>
</evidence>
<gene>
    <name evidence="10" type="ORF">JAAARDRAFT_210155</name>
</gene>
<evidence type="ECO:0000256" key="2">
    <source>
        <dbReference type="ARBA" id="ARBA00022559"/>
    </source>
</evidence>
<evidence type="ECO:0000256" key="3">
    <source>
        <dbReference type="ARBA" id="ARBA00022617"/>
    </source>
</evidence>
<evidence type="ECO:0000256" key="6">
    <source>
        <dbReference type="ARBA" id="ARBA00023004"/>
    </source>
</evidence>
<dbReference type="SUPFAM" id="SSF47571">
    <property type="entry name" value="Cloroperoxidase"/>
    <property type="match status" value="1"/>
</dbReference>
<reference evidence="11" key="1">
    <citation type="journal article" date="2014" name="Proc. Natl. Acad. Sci. U.S.A.">
        <title>Extensive sampling of basidiomycete genomes demonstrates inadequacy of the white-rot/brown-rot paradigm for wood decay fungi.</title>
        <authorList>
            <person name="Riley R."/>
            <person name="Salamov A.A."/>
            <person name="Brown D.W."/>
            <person name="Nagy L.G."/>
            <person name="Floudas D."/>
            <person name="Held B.W."/>
            <person name="Levasseur A."/>
            <person name="Lombard V."/>
            <person name="Morin E."/>
            <person name="Otillar R."/>
            <person name="Lindquist E.A."/>
            <person name="Sun H."/>
            <person name="LaButti K.M."/>
            <person name="Schmutz J."/>
            <person name="Jabbour D."/>
            <person name="Luo H."/>
            <person name="Baker S.E."/>
            <person name="Pisabarro A.G."/>
            <person name="Walton J.D."/>
            <person name="Blanchette R.A."/>
            <person name="Henrissat B."/>
            <person name="Martin F."/>
            <person name="Cullen D."/>
            <person name="Hibbett D.S."/>
            <person name="Grigoriev I.V."/>
        </authorList>
    </citation>
    <scope>NUCLEOTIDE SEQUENCE [LARGE SCALE GENOMIC DNA]</scope>
    <source>
        <strain evidence="11">MUCL 33604</strain>
    </source>
</reference>
<organism evidence="10 11">
    <name type="scientific">Jaapia argillacea MUCL 33604</name>
    <dbReference type="NCBI Taxonomy" id="933084"/>
    <lineage>
        <taxon>Eukaryota</taxon>
        <taxon>Fungi</taxon>
        <taxon>Dikarya</taxon>
        <taxon>Basidiomycota</taxon>
        <taxon>Agaricomycotina</taxon>
        <taxon>Agaricomycetes</taxon>
        <taxon>Agaricomycetidae</taxon>
        <taxon>Jaapiales</taxon>
        <taxon>Jaapiaceae</taxon>
        <taxon>Jaapia</taxon>
    </lineage>
</organism>
<dbReference type="HOGENOM" id="CLU_029871_0_0_1"/>
<evidence type="ECO:0000256" key="5">
    <source>
        <dbReference type="ARBA" id="ARBA00023002"/>
    </source>
</evidence>
<dbReference type="GO" id="GO:0046872">
    <property type="term" value="F:metal ion binding"/>
    <property type="evidence" value="ECO:0007669"/>
    <property type="project" value="UniProtKB-KW"/>
</dbReference>
<keyword evidence="5" id="KW-0560">Oxidoreductase</keyword>
<evidence type="ECO:0000259" key="9">
    <source>
        <dbReference type="PROSITE" id="PS51405"/>
    </source>
</evidence>
<sequence length="360" mass="38533">MLFQTVLISAWALQSLAYPAYEAAFWGGEPITFPPPLANAGSILIPDAAHPYIPPGPLDQRGPCPGLNTMANHGYLPRNGIVSSADIINGAQEAFNVDYNFSVALASFALLSRGNVLLDLVSLGLESPLVPPLPGNLDGIPGGLGKHGRFEGDVSMTRQDYALGDNIHFQPDMYDNLLTYVANYSDGNIVTEAVFEQYRYARFEDSYLRNPNLTFHSGRHGFGYGEAGFTLNFFPNAKEGNLTVPVMNSFFRNETFPEGWYRRATPFTFAGVITAAGQIEAPHPVPAGAKNSSGVYVTDPTSASGICGLYANLASQNVPAILLNTTGTLLQNVNTLIGGVYKIFEPFGCAMVLPTGPAGV</sequence>
<evidence type="ECO:0000256" key="4">
    <source>
        <dbReference type="ARBA" id="ARBA00022723"/>
    </source>
</evidence>
<keyword evidence="6" id="KW-0408">Iron</keyword>
<dbReference type="InterPro" id="IPR000028">
    <property type="entry name" value="Chloroperoxidase"/>
</dbReference>
<keyword evidence="8" id="KW-0732">Signal</keyword>
<dbReference type="InParanoid" id="A0A067PH91"/>
<dbReference type="Gene3D" id="1.10.489.10">
    <property type="entry name" value="Chloroperoxidase-like"/>
    <property type="match status" value="1"/>
</dbReference>
<keyword evidence="4" id="KW-0479">Metal-binding</keyword>
<keyword evidence="3" id="KW-0349">Heme</keyword>
<feature type="chain" id="PRO_5001643176" description="Heme haloperoxidase family profile domain-containing protein" evidence="8">
    <location>
        <begin position="18"/>
        <end position="360"/>
    </location>
</feature>